<dbReference type="GO" id="GO:0005525">
    <property type="term" value="F:GTP binding"/>
    <property type="evidence" value="ECO:0007669"/>
    <property type="project" value="InterPro"/>
</dbReference>
<feature type="domain" description="CP-type G" evidence="5">
    <location>
        <begin position="196"/>
        <end position="361"/>
    </location>
</feature>
<dbReference type="InterPro" id="IPR006073">
    <property type="entry name" value="GTP-bd"/>
</dbReference>
<dbReference type="Pfam" id="PF01926">
    <property type="entry name" value="MMR_HSR1"/>
    <property type="match status" value="1"/>
</dbReference>
<evidence type="ECO:0000256" key="3">
    <source>
        <dbReference type="ARBA" id="ARBA00022946"/>
    </source>
</evidence>
<sequence length="612" mass="69159">MYAYAYSYCSVINLFREIVLQKLLCEPSCFTLPVMLARKVLSRQCLVVTRLCPGIIASSFRLYSSRGVTRPAWINSCKYSSRSMTSSALFESPNCPSCGVVLQTEHPDKDGYCLLPKGGKKAKNNQDALKEKLLLSVKKEELADRLGHEVDPDSLIIPKEMYQKPRSTKRLVCQRCFKSQNYSLLDDSIREENPGNKILDEIPSNANIVHVLSAVDFPLGLSKELVDRFKPNQITYVITKSDVFFPDKLGLQRTGAVYFEDSLAKLVGADPRKVVLVSGRKNWGLKHLLSTLPRGPNYFLGMTNTGKSTLIRSIIGKDYSKKQTENGPGVSHLPSFTRKPMKFKMDNNSLELVDLPGYTAPNGGVYKYLREENYRDILNLKQLKPLASLKAYTATLPSKPKLFNGARVICIGGLVYIRPPKNVVLKQFSLVNLPSFMYSSLEKATSVIRAPPEALVKCSVVKEDSPNELVRYVIPPFYGLIDLVIQGVGFVKLLPTGARNTRELIEIFAPKDIQLMVRDSILKYIYKTHAEHDSTNNLLLKKNIKARGQTVLRRLPEKPVFTKLYPVPANLPSQELLTMVTGKEDLAEEDKEYRYDIQYPNKYWDWDYAICK</sequence>
<keyword evidence="7" id="KW-1185">Reference proteome</keyword>
<proteinExistence type="predicted"/>
<evidence type="ECO:0000259" key="5">
    <source>
        <dbReference type="PROSITE" id="PS51721"/>
    </source>
</evidence>
<dbReference type="Proteomes" id="UP000094565">
    <property type="component" value="Chromosome 4"/>
</dbReference>
<dbReference type="PROSITE" id="PS51721">
    <property type="entry name" value="G_CP"/>
    <property type="match status" value="1"/>
</dbReference>
<evidence type="ECO:0000256" key="1">
    <source>
        <dbReference type="ARBA" id="ARBA00003269"/>
    </source>
</evidence>
<dbReference type="PANTHER" id="PTHR46434:SF1">
    <property type="entry name" value="GENETIC INTERACTOR OF PROHIBITINS 3, MITOCHONDRIAL"/>
    <property type="match status" value="1"/>
</dbReference>
<dbReference type="InterPro" id="IPR030378">
    <property type="entry name" value="G_CP_dom"/>
</dbReference>
<evidence type="ECO:0000313" key="6">
    <source>
        <dbReference type="EMBL" id="ANZ77856.1"/>
    </source>
</evidence>
<dbReference type="InterPro" id="IPR050896">
    <property type="entry name" value="Mito_lipid_metab_GTPase"/>
</dbReference>
<protein>
    <recommendedName>
        <fullName evidence="2">Genetic interactor of prohibitins 3, mitochondrial</fullName>
    </recommendedName>
    <alternativeName>
        <fullName evidence="4">Found in mitochondrial proteome protein 38</fullName>
    </alternativeName>
</protein>
<comment type="function">
    <text evidence="1">May be involved in the mitochondrial lipid metabolism.</text>
</comment>
<dbReference type="EMBL" id="CP014587">
    <property type="protein sequence ID" value="ANZ77856.1"/>
    <property type="molecule type" value="Genomic_DNA"/>
</dbReference>
<dbReference type="SUPFAM" id="SSF52540">
    <property type="entry name" value="P-loop containing nucleoside triphosphate hydrolases"/>
    <property type="match status" value="1"/>
</dbReference>
<keyword evidence="3" id="KW-0809">Transit peptide</keyword>
<dbReference type="InterPro" id="IPR027417">
    <property type="entry name" value="P-loop_NTPase"/>
</dbReference>
<evidence type="ECO:0000256" key="2">
    <source>
        <dbReference type="ARBA" id="ARBA00018901"/>
    </source>
</evidence>
<dbReference type="OrthoDB" id="1696305at2759"/>
<organism evidence="6 7">
    <name type="scientific">Komagataella pastoris</name>
    <name type="common">Yeast</name>
    <name type="synonym">Pichia pastoris</name>
    <dbReference type="NCBI Taxonomy" id="4922"/>
    <lineage>
        <taxon>Eukaryota</taxon>
        <taxon>Fungi</taxon>
        <taxon>Dikarya</taxon>
        <taxon>Ascomycota</taxon>
        <taxon>Saccharomycotina</taxon>
        <taxon>Pichiomycetes</taxon>
        <taxon>Pichiales</taxon>
        <taxon>Pichiaceae</taxon>
        <taxon>Komagataella</taxon>
    </lineage>
</organism>
<gene>
    <name evidence="6" type="primary">GEP3</name>
    <name evidence="6" type="ORF">ATY40_BA7505048</name>
</gene>
<name>A0A1B2JIK2_PICPA</name>
<dbReference type="PANTHER" id="PTHR46434">
    <property type="entry name" value="GENETIC INTERACTOR OF PROHIBITINS 3, MITOCHONDRIAL"/>
    <property type="match status" value="1"/>
</dbReference>
<dbReference type="GO" id="GO:0005739">
    <property type="term" value="C:mitochondrion"/>
    <property type="evidence" value="ECO:0007669"/>
    <property type="project" value="TreeGrafter"/>
</dbReference>
<evidence type="ECO:0000256" key="4">
    <source>
        <dbReference type="ARBA" id="ARBA00031834"/>
    </source>
</evidence>
<reference evidence="6 7" key="1">
    <citation type="submission" date="2016-02" db="EMBL/GenBank/DDBJ databases">
        <title>Comparative genomic and transcriptomic foundation for Pichia pastoris.</title>
        <authorList>
            <person name="Love K.R."/>
            <person name="Shah K.A."/>
            <person name="Whittaker C.A."/>
            <person name="Wu J."/>
            <person name="Bartlett M.C."/>
            <person name="Ma D."/>
            <person name="Leeson R.L."/>
            <person name="Priest M."/>
            <person name="Young S.K."/>
            <person name="Love J.C."/>
        </authorList>
    </citation>
    <scope>NUCLEOTIDE SEQUENCE [LARGE SCALE GENOMIC DNA]</scope>
    <source>
        <strain evidence="6 7">ATCC 28485</strain>
    </source>
</reference>
<evidence type="ECO:0000313" key="7">
    <source>
        <dbReference type="Proteomes" id="UP000094565"/>
    </source>
</evidence>
<dbReference type="Gene3D" id="3.40.50.300">
    <property type="entry name" value="P-loop containing nucleotide triphosphate hydrolases"/>
    <property type="match status" value="1"/>
</dbReference>
<accession>A0A1B2JIK2</accession>
<dbReference type="AlphaFoldDB" id="A0A1B2JIK2"/>